<keyword evidence="4" id="KW-1185">Reference proteome</keyword>
<sequence length="600" mass="70870">MSQNYSRMATSSITSMGIFYSEQTLKCELYFNDPFGKQSFENKETRKRNDFLKNFVENLEEIINNQKSLVDSLKIKYSGLEENYKKEKLDPVINQIFKRLESRKELLQVKRLSIDAVDMSQAMTVVELLDPSVLKKVEFCFENRDEEIDMEDALALVKWNEGQRMKLVFNLHTIRPEYLESVKKFLLHRSTFTEIFVYYKNCVHDIPSLRTIIDVPLQHESPDSKEKFIKFRLSHRLLLSAGLVKLTLSNDVSAKVLGNPLIMKRVIQSFGFLNVQRLRKTSRGIRDCVDFLKPVTHIDEYMVSFSSDIHPSAHIRTGCYSSRSWLYGKHETSKNRNVLCQKAQAQVLHDFEVNLRRQNTCLEKLKFIFSYIDTLRKEENPKPSKKEFKRLHQLTTQFLWKLKEILSARSQLLKVKVLKVLCCTDDNLMQILPFLDPNCLKKIELNDPRSEYGRLGDRVKYPESMLKPFVLDEICQLEQWKKATELKIRSQPISTSIQKMNLTEFSKVWIDVETISSEDVLYLKDHLLLSTVFRRFIIHFKNTTIDYETLHGLIGPPHRIFSDDDRIWFFQMEVNHQFLEVRLDKRCLDFDLSSYIRQYR</sequence>
<dbReference type="HOGENOM" id="CLU_017839_0_0_1"/>
<dbReference type="GO" id="GO:0045087">
    <property type="term" value="P:innate immune response"/>
    <property type="evidence" value="ECO:0007669"/>
    <property type="project" value="TreeGrafter"/>
</dbReference>
<dbReference type="InParanoid" id="E3NDV8"/>
<feature type="domain" description="DUF38" evidence="2">
    <location>
        <begin position="92"/>
        <end position="193"/>
    </location>
</feature>
<accession>E3NDV8</accession>
<dbReference type="eggNOG" id="ENOG502TJCA">
    <property type="taxonomic scope" value="Eukaryota"/>
</dbReference>
<evidence type="ECO:0000313" key="3">
    <source>
        <dbReference type="EMBL" id="EFO94173.1"/>
    </source>
</evidence>
<proteinExistence type="predicted"/>
<dbReference type="Pfam" id="PF01827">
    <property type="entry name" value="FTH"/>
    <property type="match status" value="2"/>
</dbReference>
<reference evidence="3" key="1">
    <citation type="submission" date="2007-07" db="EMBL/GenBank/DDBJ databases">
        <title>PCAP assembly of the Caenorhabditis remanei genome.</title>
        <authorList>
            <consortium name="The Caenorhabditis remanei Sequencing Consortium"/>
            <person name="Wilson R.K."/>
        </authorList>
    </citation>
    <scope>NUCLEOTIDE SEQUENCE [LARGE SCALE GENOMIC DNA]</scope>
    <source>
        <strain evidence="3">PB4641</strain>
    </source>
</reference>
<evidence type="ECO:0000313" key="4">
    <source>
        <dbReference type="Proteomes" id="UP000008281"/>
    </source>
</evidence>
<evidence type="ECO:0000256" key="1">
    <source>
        <dbReference type="SAM" id="Coils"/>
    </source>
</evidence>
<evidence type="ECO:0000259" key="2">
    <source>
        <dbReference type="Pfam" id="PF01827"/>
    </source>
</evidence>
<name>E3NDV8_CAERE</name>
<dbReference type="EMBL" id="DS268614">
    <property type="protein sequence ID" value="EFO94173.1"/>
    <property type="molecule type" value="Genomic_DNA"/>
</dbReference>
<dbReference type="PANTHER" id="PTHR23015:SF25">
    <property type="entry name" value="DUF38 DOMAIN-CONTAINING PROTEIN-RELATED"/>
    <property type="match status" value="1"/>
</dbReference>
<dbReference type="Proteomes" id="UP000008281">
    <property type="component" value="Unassembled WGS sequence"/>
</dbReference>
<dbReference type="InterPro" id="IPR040161">
    <property type="entry name" value="FB224"/>
</dbReference>
<feature type="domain" description="DUF38" evidence="2">
    <location>
        <begin position="398"/>
        <end position="545"/>
    </location>
</feature>
<dbReference type="PANTHER" id="PTHR23015">
    <property type="entry name" value="UNCHARACTERIZED C.ELEGANS PROTEIN"/>
    <property type="match status" value="1"/>
</dbReference>
<protein>
    <recommendedName>
        <fullName evidence="2">DUF38 domain-containing protein</fullName>
    </recommendedName>
</protein>
<dbReference type="AlphaFoldDB" id="E3NDV8"/>
<dbReference type="InterPro" id="IPR002900">
    <property type="entry name" value="DUF38/FTH_CAE_spp"/>
</dbReference>
<gene>
    <name evidence="3" type="ORF">CRE_31491</name>
</gene>
<organism evidence="4">
    <name type="scientific">Caenorhabditis remanei</name>
    <name type="common">Caenorhabditis vulgaris</name>
    <dbReference type="NCBI Taxonomy" id="31234"/>
    <lineage>
        <taxon>Eukaryota</taxon>
        <taxon>Metazoa</taxon>
        <taxon>Ecdysozoa</taxon>
        <taxon>Nematoda</taxon>
        <taxon>Chromadorea</taxon>
        <taxon>Rhabditida</taxon>
        <taxon>Rhabditina</taxon>
        <taxon>Rhabditomorpha</taxon>
        <taxon>Rhabditoidea</taxon>
        <taxon>Rhabditidae</taxon>
        <taxon>Peloderinae</taxon>
        <taxon>Caenorhabditis</taxon>
    </lineage>
</organism>
<keyword evidence="1" id="KW-0175">Coiled coil</keyword>
<feature type="coiled-coil region" evidence="1">
    <location>
        <begin position="42"/>
        <end position="90"/>
    </location>
</feature>